<protein>
    <recommendedName>
        <fullName evidence="8">U3 small nucleolar RNA-associated protein 14 homolog A</fullName>
    </recommendedName>
</protein>
<dbReference type="AlphaFoldDB" id="A0A833S950"/>
<proteinExistence type="inferred from homology"/>
<evidence type="ECO:0000256" key="4">
    <source>
        <dbReference type="ARBA" id="ARBA00023242"/>
    </source>
</evidence>
<accession>A0A833S950</accession>
<dbReference type="GO" id="GO:0032040">
    <property type="term" value="C:small-subunit processome"/>
    <property type="evidence" value="ECO:0007669"/>
    <property type="project" value="InterPro"/>
</dbReference>
<sequence>MVMSTDYLEELDDTEKDVSESHSKLLEAVSQLDKGQRVKKAERSEPTLEVSEFHLVKSGICDRDAVHVHDLAKTLGQKSHHHEITKNLQAIKRKIQVLPKPLEKPAADRIKRIVGFKNTKQELKKWNAIITKNRTAESLHFPLKQSSIKLDSSTEFVKRFRLQSDLEKELAALEPQKDNIEEKSDEFSLTLKEIIMKRKEAARIRAQQSYREAKAHRQNKIKSKKFHRVQRKEKIKLQLKEFEELQKTNPEAALEKLDQLDKTRAEERMTLRHKNTGRWAKSKQIRAKYDKETRKELAQQLSVGRELTQKFKKSNDSEEEDVGDDTPMQFLTSDKENPWIGNVKTESEIDQFVKSYRKYWDDQNKKSNAKVEIDPNKYINIKPKHLNTDLPIDITGGDDVLDDSEDEEKRRNVVSEAFADDDVVEEFRKEKEEEVKKAQPKDIDLTLPGWGNWGGKNIKVSKRKKRRFILKMPKDLPRRDENKGDVIIFEEDNPKIKEHQVNELPYPFSSVKDYEASIRMPIGRNFVSENSHRKLIEPSVKTHMGKVIEPMNEDILVKKNDKENRKFIPKRINKKQKIKRIKTIERIKTNKQAIK</sequence>
<comment type="similarity">
    <text evidence="2">Belongs to the UTP14 family.</text>
</comment>
<dbReference type="Pfam" id="PF04615">
    <property type="entry name" value="Utp14"/>
    <property type="match status" value="2"/>
</dbReference>
<dbReference type="Proteomes" id="UP000655588">
    <property type="component" value="Unassembled WGS sequence"/>
</dbReference>
<comment type="subcellular location">
    <subcellularLocation>
        <location evidence="1">Nucleus</location>
        <location evidence="1">Nucleolus</location>
    </subcellularLocation>
</comment>
<evidence type="ECO:0000256" key="1">
    <source>
        <dbReference type="ARBA" id="ARBA00004604"/>
    </source>
</evidence>
<evidence type="ECO:0008006" key="8">
    <source>
        <dbReference type="Google" id="ProtNLM"/>
    </source>
</evidence>
<feature type="region of interest" description="Disordered" evidence="5">
    <location>
        <begin position="309"/>
        <end position="335"/>
    </location>
</feature>
<comment type="caution">
    <text evidence="6">The sequence shown here is derived from an EMBL/GenBank/DDBJ whole genome shotgun (WGS) entry which is preliminary data.</text>
</comment>
<dbReference type="PANTHER" id="PTHR14150:SF12">
    <property type="entry name" value="U3 SMALL NUCLEOLAR RNA-ASSOCIATED PROTEIN 14 HOMOLOG A"/>
    <property type="match status" value="1"/>
</dbReference>
<evidence type="ECO:0000256" key="5">
    <source>
        <dbReference type="SAM" id="MobiDB-lite"/>
    </source>
</evidence>
<evidence type="ECO:0000256" key="2">
    <source>
        <dbReference type="ARBA" id="ARBA00007774"/>
    </source>
</evidence>
<dbReference type="EMBL" id="WNWW01000135">
    <property type="protein sequence ID" value="KAF3430006.1"/>
    <property type="molecule type" value="Genomic_DNA"/>
</dbReference>
<evidence type="ECO:0000313" key="7">
    <source>
        <dbReference type="Proteomes" id="UP000655588"/>
    </source>
</evidence>
<gene>
    <name evidence="6" type="ORF">E2986_08154</name>
</gene>
<keyword evidence="3" id="KW-0597">Phosphoprotein</keyword>
<dbReference type="PANTHER" id="PTHR14150">
    <property type="entry name" value="U3 SMALL NUCLEOLAR RNA-ASSOCIATED PROTEIN 14"/>
    <property type="match status" value="1"/>
</dbReference>
<keyword evidence="4" id="KW-0539">Nucleus</keyword>
<dbReference type="InterPro" id="IPR006709">
    <property type="entry name" value="SSU_processome_Utp14"/>
</dbReference>
<organism evidence="6 7">
    <name type="scientific">Frieseomelitta varia</name>
    <dbReference type="NCBI Taxonomy" id="561572"/>
    <lineage>
        <taxon>Eukaryota</taxon>
        <taxon>Metazoa</taxon>
        <taxon>Ecdysozoa</taxon>
        <taxon>Arthropoda</taxon>
        <taxon>Hexapoda</taxon>
        <taxon>Insecta</taxon>
        <taxon>Pterygota</taxon>
        <taxon>Neoptera</taxon>
        <taxon>Endopterygota</taxon>
        <taxon>Hymenoptera</taxon>
        <taxon>Apocrita</taxon>
        <taxon>Aculeata</taxon>
        <taxon>Apoidea</taxon>
        <taxon>Anthophila</taxon>
        <taxon>Apidae</taxon>
        <taxon>Frieseomelitta</taxon>
    </lineage>
</organism>
<evidence type="ECO:0000256" key="3">
    <source>
        <dbReference type="ARBA" id="ARBA00022553"/>
    </source>
</evidence>
<keyword evidence="7" id="KW-1185">Reference proteome</keyword>
<name>A0A833S950_9HYME</name>
<dbReference type="GO" id="GO:0006364">
    <property type="term" value="P:rRNA processing"/>
    <property type="evidence" value="ECO:0007669"/>
    <property type="project" value="InterPro"/>
</dbReference>
<evidence type="ECO:0000313" key="6">
    <source>
        <dbReference type="EMBL" id="KAF3430006.1"/>
    </source>
</evidence>
<reference evidence="6" key="1">
    <citation type="submission" date="2019-11" db="EMBL/GenBank/DDBJ databases">
        <title>The nuclear and mitochondrial genomes of Frieseomelitta varia - a highly eusocial stingless bee (Meliponini) with a permanently sterile worker caste.</title>
        <authorList>
            <person name="Freitas F.C.P."/>
            <person name="Lourenco A.P."/>
            <person name="Nunes F.M.F."/>
            <person name="Paschoal A.R."/>
            <person name="Abreu F.C.P."/>
            <person name="Barbin F.O."/>
            <person name="Bataglia L."/>
            <person name="Cardoso-Junior C.A.M."/>
            <person name="Cervoni M.S."/>
            <person name="Silva S.R."/>
            <person name="Dalarmi F."/>
            <person name="Del Lama M.A."/>
            <person name="Depintor T.S."/>
            <person name="Ferreira K.M."/>
            <person name="Goria P.S."/>
            <person name="Jaskot M.C."/>
            <person name="Lago D.C."/>
            <person name="Luna-Lucena D."/>
            <person name="Moda L.M."/>
            <person name="Nascimento L."/>
            <person name="Pedrino M."/>
            <person name="Rabico F.O."/>
            <person name="Sanches F.C."/>
            <person name="Santos D.E."/>
            <person name="Santos C.G."/>
            <person name="Vieira J."/>
            <person name="Lopes T.F."/>
            <person name="Barchuk A.R."/>
            <person name="Hartfelder K."/>
            <person name="Simoes Z.L.P."/>
            <person name="Bitondi M.M.G."/>
            <person name="Pinheiro D.G."/>
        </authorList>
    </citation>
    <scope>NUCLEOTIDE SEQUENCE</scope>
    <source>
        <strain evidence="6">USP_RPSP 00005682</strain>
        <tissue evidence="6">Whole individual</tissue>
    </source>
</reference>